<reference evidence="1 2" key="1">
    <citation type="submission" date="2019-04" db="EMBL/GenBank/DDBJ databases">
        <authorList>
            <person name="Feng G."/>
            <person name="Zhang J."/>
            <person name="Zhu H."/>
        </authorList>
    </citation>
    <scope>NUCLEOTIDE SEQUENCE [LARGE SCALE GENOMIC DNA]</scope>
    <source>
        <strain evidence="1 2">JCM 31653</strain>
    </source>
</reference>
<organism evidence="1 2">
    <name type="scientific">Hymenobacter aquaticus</name>
    <dbReference type="NCBI Taxonomy" id="1867101"/>
    <lineage>
        <taxon>Bacteria</taxon>
        <taxon>Pseudomonadati</taxon>
        <taxon>Bacteroidota</taxon>
        <taxon>Cytophagia</taxon>
        <taxon>Cytophagales</taxon>
        <taxon>Hymenobacteraceae</taxon>
        <taxon>Hymenobacter</taxon>
    </lineage>
</organism>
<dbReference type="OrthoDB" id="878730at2"/>
<gene>
    <name evidence="1" type="ORF">E5K00_08065</name>
</gene>
<evidence type="ECO:0000313" key="1">
    <source>
        <dbReference type="EMBL" id="TGE25141.1"/>
    </source>
</evidence>
<name>A0A4Z0Q7U7_9BACT</name>
<keyword evidence="2" id="KW-1185">Reference proteome</keyword>
<accession>A0A4Z0Q7U7</accession>
<dbReference type="AlphaFoldDB" id="A0A4Z0Q7U7"/>
<protein>
    <recommendedName>
        <fullName evidence="3">RHS repeat-associated core domain-containing protein</fullName>
    </recommendedName>
</protein>
<dbReference type="EMBL" id="SRLC01000001">
    <property type="protein sequence ID" value="TGE25141.1"/>
    <property type="molecule type" value="Genomic_DNA"/>
</dbReference>
<proteinExistence type="predicted"/>
<dbReference type="NCBIfam" id="TIGR03696">
    <property type="entry name" value="Rhs_assc_core"/>
    <property type="match status" value="1"/>
</dbReference>
<sequence length="407" mass="45314">MTTASTSGWAYLNTTLPALNLSTIESRTAHLKLQLLNDGSQEVLFDSVTIRHPQSGLLVSQEQHYYPFGLSMTGVAINTLPAEAISKAQNNGGSQLEDELLGEAANYTTTFRQYDPTLGRFLAVDPLAGEFSEHSPFNFATNDPVYYNDPDGAEPAIYRNGRQINPRNVYGQREFEGSAMDWDAYNSAINGYFAPGVHSGDPFGGSVERDAARSVGGYYVNGEIRIKIVTKTKDRDTGKETIRNEYSQNIQGDWATTLSWTVLRGIAIDATIVDPSDAVPQKWVAEAVVGAVAVGVLYKKLPKTGIQYTLRATHTGFYPVYDWGRKNPVGMTFLPEGATWKIGETMQWNPIEQSTKRYPQVWLRATGLRLQPEYYGNQVDIKMKEQMELMNYLFNYGDLPPGNKGWK</sequence>
<evidence type="ECO:0000313" key="2">
    <source>
        <dbReference type="Proteomes" id="UP000297549"/>
    </source>
</evidence>
<dbReference type="Proteomes" id="UP000297549">
    <property type="component" value="Unassembled WGS sequence"/>
</dbReference>
<comment type="caution">
    <text evidence="1">The sequence shown here is derived from an EMBL/GenBank/DDBJ whole genome shotgun (WGS) entry which is preliminary data.</text>
</comment>
<dbReference type="RefSeq" id="WP_135462720.1">
    <property type="nucleotide sequence ID" value="NZ_SRLC01000001.1"/>
</dbReference>
<dbReference type="InterPro" id="IPR022385">
    <property type="entry name" value="Rhs_assc_core"/>
</dbReference>
<evidence type="ECO:0008006" key="3">
    <source>
        <dbReference type="Google" id="ProtNLM"/>
    </source>
</evidence>
<dbReference type="Gene3D" id="2.180.10.10">
    <property type="entry name" value="RHS repeat-associated core"/>
    <property type="match status" value="1"/>
</dbReference>